<evidence type="ECO:0000256" key="1">
    <source>
        <dbReference type="ARBA" id="ARBA00004251"/>
    </source>
</evidence>
<dbReference type="EMBL" id="NEVH01002148">
    <property type="protein sequence ID" value="PNF42463.1"/>
    <property type="molecule type" value="Genomic_DNA"/>
</dbReference>
<keyword evidence="7" id="KW-0130">Cell adhesion</keyword>
<dbReference type="Pfam" id="PF00028">
    <property type="entry name" value="Cadherin"/>
    <property type="match status" value="1"/>
</dbReference>
<evidence type="ECO:0000256" key="8">
    <source>
        <dbReference type="ARBA" id="ARBA00022989"/>
    </source>
</evidence>
<dbReference type="AlphaFoldDB" id="A0A2J7RNP3"/>
<dbReference type="STRING" id="105785.A0A2J7RNP3"/>
<dbReference type="CDD" id="cd11304">
    <property type="entry name" value="Cadherin_repeat"/>
    <property type="match status" value="1"/>
</dbReference>
<evidence type="ECO:0000313" key="15">
    <source>
        <dbReference type="Proteomes" id="UP000235965"/>
    </source>
</evidence>
<dbReference type="SUPFAM" id="SSF49313">
    <property type="entry name" value="Cadherin-like"/>
    <property type="match status" value="1"/>
</dbReference>
<dbReference type="InterPro" id="IPR039808">
    <property type="entry name" value="Cadherin"/>
</dbReference>
<dbReference type="PROSITE" id="PS50268">
    <property type="entry name" value="CADHERIN_2"/>
    <property type="match status" value="1"/>
</dbReference>
<organism evidence="14 15">
    <name type="scientific">Cryptotermes secundus</name>
    <dbReference type="NCBI Taxonomy" id="105785"/>
    <lineage>
        <taxon>Eukaryota</taxon>
        <taxon>Metazoa</taxon>
        <taxon>Ecdysozoa</taxon>
        <taxon>Arthropoda</taxon>
        <taxon>Hexapoda</taxon>
        <taxon>Insecta</taxon>
        <taxon>Pterygota</taxon>
        <taxon>Neoptera</taxon>
        <taxon>Polyneoptera</taxon>
        <taxon>Dictyoptera</taxon>
        <taxon>Blattodea</taxon>
        <taxon>Blattoidea</taxon>
        <taxon>Termitoidae</taxon>
        <taxon>Kalotermitidae</taxon>
        <taxon>Cryptotermitinae</taxon>
        <taxon>Cryptotermes</taxon>
    </lineage>
</organism>
<evidence type="ECO:0000313" key="14">
    <source>
        <dbReference type="EMBL" id="PNF42463.1"/>
    </source>
</evidence>
<keyword evidence="9" id="KW-0472">Membrane</keyword>
<evidence type="ECO:0000256" key="5">
    <source>
        <dbReference type="ARBA" id="ARBA00022737"/>
    </source>
</evidence>
<keyword evidence="4" id="KW-0732">Signal</keyword>
<name>A0A2J7RNP3_9NEOP</name>
<dbReference type="InterPro" id="IPR015919">
    <property type="entry name" value="Cadherin-like_sf"/>
</dbReference>
<dbReference type="GO" id="GO:0001736">
    <property type="term" value="P:establishment of planar polarity"/>
    <property type="evidence" value="ECO:0007669"/>
    <property type="project" value="UniProtKB-ARBA"/>
</dbReference>
<dbReference type="Proteomes" id="UP000235965">
    <property type="component" value="Unassembled WGS sequence"/>
</dbReference>
<keyword evidence="6 12" id="KW-0106">Calcium</keyword>
<dbReference type="InParanoid" id="A0A2J7RNP3"/>
<evidence type="ECO:0000256" key="9">
    <source>
        <dbReference type="ARBA" id="ARBA00023136"/>
    </source>
</evidence>
<dbReference type="GO" id="GO:0048589">
    <property type="term" value="P:developmental growth"/>
    <property type="evidence" value="ECO:0007669"/>
    <property type="project" value="UniProtKB-ARBA"/>
</dbReference>
<keyword evidence="3" id="KW-0812">Transmembrane</keyword>
<evidence type="ECO:0000256" key="11">
    <source>
        <dbReference type="ARBA" id="ARBA00023180"/>
    </source>
</evidence>
<evidence type="ECO:0000259" key="13">
    <source>
        <dbReference type="PROSITE" id="PS50268"/>
    </source>
</evidence>
<keyword evidence="10" id="KW-1015">Disulfide bond</keyword>
<keyword evidence="2" id="KW-0245">EGF-like domain</keyword>
<evidence type="ECO:0000256" key="12">
    <source>
        <dbReference type="PROSITE-ProRule" id="PRU00043"/>
    </source>
</evidence>
<dbReference type="SMART" id="SM00112">
    <property type="entry name" value="CA"/>
    <property type="match status" value="1"/>
</dbReference>
<proteinExistence type="predicted"/>
<dbReference type="PANTHER" id="PTHR24027:SF438">
    <property type="entry name" value="CADHERIN 23"/>
    <property type="match status" value="1"/>
</dbReference>
<dbReference type="FunFam" id="2.60.40.60:FF:000032">
    <property type="entry name" value="FAT atypical cadherin 1"/>
    <property type="match status" value="1"/>
</dbReference>
<evidence type="ECO:0000256" key="3">
    <source>
        <dbReference type="ARBA" id="ARBA00022692"/>
    </source>
</evidence>
<comment type="caution">
    <text evidence="14">The sequence shown here is derived from an EMBL/GenBank/DDBJ whole genome shotgun (WGS) entry which is preliminary data.</text>
</comment>
<keyword evidence="5" id="KW-0677">Repeat</keyword>
<keyword evidence="8" id="KW-1133">Transmembrane helix</keyword>
<gene>
    <name evidence="14" type="ORF">B7P43_G08729</name>
</gene>
<evidence type="ECO:0000256" key="4">
    <source>
        <dbReference type="ARBA" id="ARBA00022729"/>
    </source>
</evidence>
<dbReference type="GO" id="GO:0008104">
    <property type="term" value="P:intracellular protein localization"/>
    <property type="evidence" value="ECO:0007669"/>
    <property type="project" value="UniProtKB-ARBA"/>
</dbReference>
<evidence type="ECO:0000256" key="10">
    <source>
        <dbReference type="ARBA" id="ARBA00023157"/>
    </source>
</evidence>
<dbReference type="GO" id="GO:0007424">
    <property type="term" value="P:open tracheal system development"/>
    <property type="evidence" value="ECO:0007669"/>
    <property type="project" value="UniProtKB-ARBA"/>
</dbReference>
<dbReference type="GO" id="GO:0016477">
    <property type="term" value="P:cell migration"/>
    <property type="evidence" value="ECO:0007669"/>
    <property type="project" value="TreeGrafter"/>
</dbReference>
<dbReference type="GO" id="GO:0005509">
    <property type="term" value="F:calcium ion binding"/>
    <property type="evidence" value="ECO:0007669"/>
    <property type="project" value="UniProtKB-UniRule"/>
</dbReference>
<keyword evidence="15" id="KW-1185">Reference proteome</keyword>
<dbReference type="PRINTS" id="PR00205">
    <property type="entry name" value="CADHERIN"/>
</dbReference>
<dbReference type="PANTHER" id="PTHR24027">
    <property type="entry name" value="CADHERIN-23"/>
    <property type="match status" value="1"/>
</dbReference>
<dbReference type="GO" id="GO:0008013">
    <property type="term" value="F:beta-catenin binding"/>
    <property type="evidence" value="ECO:0007669"/>
    <property type="project" value="TreeGrafter"/>
</dbReference>
<protein>
    <recommendedName>
        <fullName evidence="13">Cadherin domain-containing protein</fullName>
    </recommendedName>
</protein>
<sequence length="140" mass="15600">MGLPLCVVASVSNAQVRVTVLDRNDSPPSFRDTPLEYSVSEDLPTGQMVATLRASDPDTLGHLTYSLVSGDDGHFQLDTADTGVLRLKEALDREARDTYRLQIRASDGVQHTDTVVTIKVRKALQSIRTYKFLSWFYQNP</sequence>
<comment type="subcellular location">
    <subcellularLocation>
        <location evidence="1">Cell membrane</location>
        <topology evidence="1">Single-pass type I membrane protein</topology>
    </subcellularLocation>
</comment>
<dbReference type="GO" id="GO:0016342">
    <property type="term" value="C:catenin complex"/>
    <property type="evidence" value="ECO:0007669"/>
    <property type="project" value="TreeGrafter"/>
</dbReference>
<evidence type="ECO:0000256" key="2">
    <source>
        <dbReference type="ARBA" id="ARBA00022536"/>
    </source>
</evidence>
<dbReference type="GO" id="GO:0030855">
    <property type="term" value="P:epithelial cell differentiation"/>
    <property type="evidence" value="ECO:0007669"/>
    <property type="project" value="UniProtKB-ARBA"/>
</dbReference>
<dbReference type="InterPro" id="IPR002126">
    <property type="entry name" value="Cadherin-like_dom"/>
</dbReference>
<accession>A0A2J7RNP3</accession>
<feature type="domain" description="Cadherin" evidence="13">
    <location>
        <begin position="31"/>
        <end position="132"/>
    </location>
</feature>
<evidence type="ECO:0000256" key="7">
    <source>
        <dbReference type="ARBA" id="ARBA00022889"/>
    </source>
</evidence>
<dbReference type="GO" id="GO:0045296">
    <property type="term" value="F:cadherin binding"/>
    <property type="evidence" value="ECO:0007669"/>
    <property type="project" value="TreeGrafter"/>
</dbReference>
<dbReference type="Gene3D" id="2.60.40.60">
    <property type="entry name" value="Cadherins"/>
    <property type="match status" value="1"/>
</dbReference>
<dbReference type="GO" id="GO:0007156">
    <property type="term" value="P:homophilic cell adhesion via plasma membrane adhesion molecules"/>
    <property type="evidence" value="ECO:0007669"/>
    <property type="project" value="InterPro"/>
</dbReference>
<dbReference type="GO" id="GO:0007163">
    <property type="term" value="P:establishment or maintenance of cell polarity"/>
    <property type="evidence" value="ECO:0007669"/>
    <property type="project" value="UniProtKB-ARBA"/>
</dbReference>
<reference evidence="14 15" key="1">
    <citation type="submission" date="2017-12" db="EMBL/GenBank/DDBJ databases">
        <title>Hemimetabolous genomes reveal molecular basis of termite eusociality.</title>
        <authorList>
            <person name="Harrison M.C."/>
            <person name="Jongepier E."/>
            <person name="Robertson H.M."/>
            <person name="Arning N."/>
            <person name="Bitard-Feildel T."/>
            <person name="Chao H."/>
            <person name="Childers C.P."/>
            <person name="Dinh H."/>
            <person name="Doddapaneni H."/>
            <person name="Dugan S."/>
            <person name="Gowin J."/>
            <person name="Greiner C."/>
            <person name="Han Y."/>
            <person name="Hu H."/>
            <person name="Hughes D.S.T."/>
            <person name="Huylmans A.-K."/>
            <person name="Kemena C."/>
            <person name="Kremer L.P.M."/>
            <person name="Lee S.L."/>
            <person name="Lopez-Ezquerra A."/>
            <person name="Mallet L."/>
            <person name="Monroy-Kuhn J.M."/>
            <person name="Moser A."/>
            <person name="Murali S.C."/>
            <person name="Muzny D.M."/>
            <person name="Otani S."/>
            <person name="Piulachs M.-D."/>
            <person name="Poelchau M."/>
            <person name="Qu J."/>
            <person name="Schaub F."/>
            <person name="Wada-Katsumata A."/>
            <person name="Worley K.C."/>
            <person name="Xie Q."/>
            <person name="Ylla G."/>
            <person name="Poulsen M."/>
            <person name="Gibbs R.A."/>
            <person name="Schal C."/>
            <person name="Richards S."/>
            <person name="Belles X."/>
            <person name="Korb J."/>
            <person name="Bornberg-Bauer E."/>
        </authorList>
    </citation>
    <scope>NUCLEOTIDE SEQUENCE [LARGE SCALE GENOMIC DNA]</scope>
    <source>
        <tissue evidence="14">Whole body</tissue>
    </source>
</reference>
<evidence type="ECO:0000256" key="6">
    <source>
        <dbReference type="ARBA" id="ARBA00022837"/>
    </source>
</evidence>
<keyword evidence="11" id="KW-0325">Glycoprotein</keyword>